<protein>
    <submittedName>
        <fullName evidence="2">Nucleotide-binding universal stress protein, UspA family</fullName>
    </submittedName>
</protein>
<gene>
    <name evidence="2" type="ORF">SAMN06265374_1406</name>
</gene>
<dbReference type="InterPro" id="IPR006016">
    <property type="entry name" value="UspA"/>
</dbReference>
<keyword evidence="3" id="KW-1185">Reference proteome</keyword>
<dbReference type="SUPFAM" id="SSF52402">
    <property type="entry name" value="Adenine nucleotide alpha hydrolases-like"/>
    <property type="match status" value="1"/>
</dbReference>
<dbReference type="RefSeq" id="WP_155192123.1">
    <property type="nucleotide sequence ID" value="NZ_BAAAEA010000001.1"/>
</dbReference>
<organism evidence="2 3">
    <name type="scientific">Roseibium denhamense</name>
    <dbReference type="NCBI Taxonomy" id="76305"/>
    <lineage>
        <taxon>Bacteria</taxon>
        <taxon>Pseudomonadati</taxon>
        <taxon>Pseudomonadota</taxon>
        <taxon>Alphaproteobacteria</taxon>
        <taxon>Hyphomicrobiales</taxon>
        <taxon>Stappiaceae</taxon>
        <taxon>Roseibium</taxon>
    </lineage>
</organism>
<evidence type="ECO:0000259" key="1">
    <source>
        <dbReference type="Pfam" id="PF00582"/>
    </source>
</evidence>
<dbReference type="Proteomes" id="UP001157914">
    <property type="component" value="Unassembled WGS sequence"/>
</dbReference>
<proteinExistence type="predicted"/>
<sequence>MFNKVFIPIDLQHAEKLEKAISVGTQLAKSGNLPVVFAAVTSAAPGAVAHTPDEFRSKLNSFATQQAEQHGVITSGHAVFVHDPSVELESALLNAIRETKSDLVVMATHIPHLSDHVWPSNGGRIASHADVSVFLVR</sequence>
<dbReference type="Pfam" id="PF00582">
    <property type="entry name" value="Usp"/>
    <property type="match status" value="1"/>
</dbReference>
<dbReference type="InterPro" id="IPR014729">
    <property type="entry name" value="Rossmann-like_a/b/a_fold"/>
</dbReference>
<accession>A0ABY1NKX0</accession>
<reference evidence="2 3" key="1">
    <citation type="submission" date="2017-05" db="EMBL/GenBank/DDBJ databases">
        <authorList>
            <person name="Varghese N."/>
            <person name="Submissions S."/>
        </authorList>
    </citation>
    <scope>NUCLEOTIDE SEQUENCE [LARGE SCALE GENOMIC DNA]</scope>
    <source>
        <strain evidence="2 3">DSM 15949</strain>
    </source>
</reference>
<evidence type="ECO:0000313" key="2">
    <source>
        <dbReference type="EMBL" id="SMP12294.1"/>
    </source>
</evidence>
<evidence type="ECO:0000313" key="3">
    <source>
        <dbReference type="Proteomes" id="UP001157914"/>
    </source>
</evidence>
<feature type="domain" description="UspA" evidence="1">
    <location>
        <begin position="1"/>
        <end position="137"/>
    </location>
</feature>
<name>A0ABY1NKX0_9HYPH</name>
<dbReference type="Gene3D" id="3.40.50.620">
    <property type="entry name" value="HUPs"/>
    <property type="match status" value="1"/>
</dbReference>
<dbReference type="EMBL" id="FXTT01000001">
    <property type="protein sequence ID" value="SMP12294.1"/>
    <property type="molecule type" value="Genomic_DNA"/>
</dbReference>
<comment type="caution">
    <text evidence="2">The sequence shown here is derived from an EMBL/GenBank/DDBJ whole genome shotgun (WGS) entry which is preliminary data.</text>
</comment>